<dbReference type="InterPro" id="IPR015898">
    <property type="entry name" value="G-protein_gamma-like_dom"/>
</dbReference>
<evidence type="ECO:0000256" key="5">
    <source>
        <dbReference type="ARBA" id="ARBA00023224"/>
    </source>
</evidence>
<gene>
    <name evidence="8" type="ORF">ACMD2_25659</name>
</gene>
<evidence type="ECO:0000256" key="6">
    <source>
        <dbReference type="SAM" id="MobiDB-lite"/>
    </source>
</evidence>
<comment type="caution">
    <text evidence="8">The sequence shown here is derived from an EMBL/GenBank/DDBJ whole genome shotgun (WGS) entry which is preliminary data.</text>
</comment>
<evidence type="ECO:0000256" key="2">
    <source>
        <dbReference type="ARBA" id="ARBA00022475"/>
    </source>
</evidence>
<protein>
    <submittedName>
        <fullName evidence="8">Guanine nucleotide-binding protein subunit gamma 1</fullName>
    </submittedName>
</protein>
<feature type="domain" description="G protein gamma" evidence="7">
    <location>
        <begin position="75"/>
        <end position="149"/>
    </location>
</feature>
<evidence type="ECO:0000256" key="4">
    <source>
        <dbReference type="ARBA" id="ARBA00023136"/>
    </source>
</evidence>
<dbReference type="AlphaFoldDB" id="A0A199UT07"/>
<dbReference type="EMBL" id="LSRQ01005305">
    <property type="protein sequence ID" value="OAY67771.1"/>
    <property type="molecule type" value="Genomic_DNA"/>
</dbReference>
<sequence>MATSSELTLRGGAMAPEFDPFPRPIFAPAAVDFGFDSDEVNRAMPENEAGAATSADDGAVAAAAAPPPPGKHQISAELKRLEQEARFLEKELEEVEKTEKVSAALQEFLFKVESKPDPLLPVTNGPVNPSWDRWFEGPQDMRRCKCWIM</sequence>
<evidence type="ECO:0000256" key="3">
    <source>
        <dbReference type="ARBA" id="ARBA00023054"/>
    </source>
</evidence>
<keyword evidence="2" id="KW-1003">Cell membrane</keyword>
<keyword evidence="4" id="KW-0472">Membrane</keyword>
<evidence type="ECO:0000259" key="7">
    <source>
        <dbReference type="SMART" id="SM01224"/>
    </source>
</evidence>
<dbReference type="Proteomes" id="UP000092600">
    <property type="component" value="Unassembled WGS sequence"/>
</dbReference>
<dbReference type="PANTHER" id="PTHR35129:SF1">
    <property type="entry name" value="GUANINE NUCLEOTIDE-BINDING PROTEIN SUBUNIT GAMMA 1"/>
    <property type="match status" value="1"/>
</dbReference>
<evidence type="ECO:0000256" key="1">
    <source>
        <dbReference type="ARBA" id="ARBA00004236"/>
    </source>
</evidence>
<comment type="subcellular location">
    <subcellularLocation>
        <location evidence="1">Cell membrane</location>
    </subcellularLocation>
</comment>
<feature type="region of interest" description="Disordered" evidence="6">
    <location>
        <begin position="38"/>
        <end position="73"/>
    </location>
</feature>
<evidence type="ECO:0000313" key="9">
    <source>
        <dbReference type="Proteomes" id="UP000092600"/>
    </source>
</evidence>
<accession>A0A199UT07</accession>
<dbReference type="PANTHER" id="PTHR35129">
    <property type="entry name" value="GUANINE NUCLEOTIDE-BINDING PROTEIN SUBUNIT GAMMA 1"/>
    <property type="match status" value="1"/>
</dbReference>
<dbReference type="InterPro" id="IPR045878">
    <property type="entry name" value="GG1/2"/>
</dbReference>
<feature type="compositionally biased region" description="Low complexity" evidence="6">
    <location>
        <begin position="49"/>
        <end position="64"/>
    </location>
</feature>
<feature type="region of interest" description="Disordered" evidence="6">
    <location>
        <begin position="1"/>
        <end position="21"/>
    </location>
</feature>
<proteinExistence type="predicted"/>
<keyword evidence="3" id="KW-0175">Coiled coil</keyword>
<evidence type="ECO:0000313" key="8">
    <source>
        <dbReference type="EMBL" id="OAY67771.1"/>
    </source>
</evidence>
<dbReference type="STRING" id="4615.A0A199UT07"/>
<dbReference type="GO" id="GO:0005886">
    <property type="term" value="C:plasma membrane"/>
    <property type="evidence" value="ECO:0007669"/>
    <property type="project" value="UniProtKB-SubCell"/>
</dbReference>
<dbReference type="GO" id="GO:0007186">
    <property type="term" value="P:G protein-coupled receptor signaling pathway"/>
    <property type="evidence" value="ECO:0007669"/>
    <property type="project" value="InterPro"/>
</dbReference>
<name>A0A199UT07_ANACO</name>
<reference evidence="8 9" key="1">
    <citation type="journal article" date="2016" name="DNA Res.">
        <title>The draft genome of MD-2 pineapple using hybrid error correction of long reads.</title>
        <authorList>
            <person name="Redwan R.M."/>
            <person name="Saidin A."/>
            <person name="Kumar S.V."/>
        </authorList>
    </citation>
    <scope>NUCLEOTIDE SEQUENCE [LARGE SCALE GENOMIC DNA]</scope>
    <source>
        <strain evidence="9">cv. MD2</strain>
        <tissue evidence="8">Leaf</tissue>
    </source>
</reference>
<organism evidence="8 9">
    <name type="scientific">Ananas comosus</name>
    <name type="common">Pineapple</name>
    <name type="synonym">Ananas ananas</name>
    <dbReference type="NCBI Taxonomy" id="4615"/>
    <lineage>
        <taxon>Eukaryota</taxon>
        <taxon>Viridiplantae</taxon>
        <taxon>Streptophyta</taxon>
        <taxon>Embryophyta</taxon>
        <taxon>Tracheophyta</taxon>
        <taxon>Spermatophyta</taxon>
        <taxon>Magnoliopsida</taxon>
        <taxon>Liliopsida</taxon>
        <taxon>Poales</taxon>
        <taxon>Bromeliaceae</taxon>
        <taxon>Bromelioideae</taxon>
        <taxon>Ananas</taxon>
    </lineage>
</organism>
<dbReference type="Pfam" id="PF00631">
    <property type="entry name" value="G-gamma"/>
    <property type="match status" value="1"/>
</dbReference>
<dbReference type="SMART" id="SM01224">
    <property type="entry name" value="G_gamma"/>
    <property type="match status" value="1"/>
</dbReference>
<keyword evidence="5" id="KW-0807">Transducer</keyword>